<feature type="chain" id="PRO_5038989374" description="Septum formation" evidence="1">
    <location>
        <begin position="30"/>
        <end position="240"/>
    </location>
</feature>
<evidence type="ECO:0000256" key="1">
    <source>
        <dbReference type="SAM" id="SignalP"/>
    </source>
</evidence>
<evidence type="ECO:0000313" key="2">
    <source>
        <dbReference type="EMBL" id="SDD83755.1"/>
    </source>
</evidence>
<feature type="signal peptide" evidence="1">
    <location>
        <begin position="1"/>
        <end position="29"/>
    </location>
</feature>
<dbReference type="RefSeq" id="WP_170867156.1">
    <property type="nucleotide sequence ID" value="NZ_FMZM01000011.1"/>
</dbReference>
<reference evidence="2 3" key="1">
    <citation type="submission" date="2016-10" db="EMBL/GenBank/DDBJ databases">
        <authorList>
            <person name="de Groot N.N."/>
        </authorList>
    </citation>
    <scope>NUCLEOTIDE SEQUENCE [LARGE SCALE GENOMIC DNA]</scope>
    <source>
        <strain evidence="2 3">CGMCC 4.6858</strain>
    </source>
</reference>
<evidence type="ECO:0008006" key="4">
    <source>
        <dbReference type="Google" id="ProtNLM"/>
    </source>
</evidence>
<proteinExistence type="predicted"/>
<dbReference type="EMBL" id="FMZM01000011">
    <property type="protein sequence ID" value="SDD83755.1"/>
    <property type="molecule type" value="Genomic_DNA"/>
</dbReference>
<gene>
    <name evidence="2" type="ORF">SAMN05421872_111152</name>
</gene>
<evidence type="ECO:0000313" key="3">
    <source>
        <dbReference type="Proteomes" id="UP000199034"/>
    </source>
</evidence>
<protein>
    <recommendedName>
        <fullName evidence="4">Septum formation</fullName>
    </recommendedName>
</protein>
<keyword evidence="3" id="KW-1185">Reference proteome</keyword>
<keyword evidence="1" id="KW-0732">Signal</keyword>
<name>A0A1G6Y2B3_9ACTN</name>
<dbReference type="Proteomes" id="UP000199034">
    <property type="component" value="Unassembled WGS sequence"/>
</dbReference>
<dbReference type="AlphaFoldDB" id="A0A1G6Y2B3"/>
<organism evidence="2 3">
    <name type="scientific">Nocardioides lianchengensis</name>
    <dbReference type="NCBI Taxonomy" id="1045774"/>
    <lineage>
        <taxon>Bacteria</taxon>
        <taxon>Bacillati</taxon>
        <taxon>Actinomycetota</taxon>
        <taxon>Actinomycetes</taxon>
        <taxon>Propionibacteriales</taxon>
        <taxon>Nocardioidaceae</taxon>
        <taxon>Nocardioides</taxon>
    </lineage>
</organism>
<accession>A0A1G6Y2B3</accession>
<dbReference type="STRING" id="1045774.SAMN05421872_111152"/>
<sequence>MRPLRAVTALLGLALAGSLAAGVAPAAAAADPLYGAPAVDSCHDITMKQSEAATITEAAVACSADHTLATTAVAVLPDSVDLADFDAVVAAAPCTAARRKAVGKSPLHYALTLYSTFLFVPTAAQQDAGARWVSCHLGVADTKGLNDLPTTLPKLKRKPAASVAKCATDRTYVTCAEKHAYRATTAAYVKAAGSDKAVDKKLGVRGPRICSRKVGSTGRWDYHRYSSSKVILICLKKTKK</sequence>